<feature type="transmembrane region" description="Helical" evidence="1">
    <location>
        <begin position="217"/>
        <end position="236"/>
    </location>
</feature>
<keyword evidence="1" id="KW-0472">Membrane</keyword>
<proteinExistence type="predicted"/>
<keyword evidence="3" id="KW-1185">Reference proteome</keyword>
<evidence type="ECO:0000313" key="2">
    <source>
        <dbReference type="EMBL" id="MBB3102419.1"/>
    </source>
</evidence>
<sequence length="297" mass="31941">MRALADFIMRGRLQASLVVVAAAAAPMLFWLSAAAGSLVLLRRGLSDGLGVVAWALLPALAWWFFGDPRPVLVVGGTLILALTLRKQASWRNVLLYSIALGVLYSQVLGAVFGESIAVLAAEVQKLLPEALPGVWDGMSAEQQEHLLSVFIAVMTGLLGALLQTLAVLSLMLGRYWQATLYNPGGFGHEFRELRFSPMLAIALFAIVLMAPNFGPQAAILTPLCSVPLAFACLALVHGLVAQGRLARFWLVGLYVAMLLFLQFIYPLLAVLAVVDSLFDFRGRIPRGKNEGPTDGEG</sequence>
<feature type="transmembrane region" description="Helical" evidence="1">
    <location>
        <begin position="15"/>
        <end position="41"/>
    </location>
</feature>
<feature type="transmembrane region" description="Helical" evidence="1">
    <location>
        <begin position="95"/>
        <end position="121"/>
    </location>
</feature>
<comment type="caution">
    <text evidence="2">The sequence shown here is derived from an EMBL/GenBank/DDBJ whole genome shotgun (WGS) entry which is preliminary data.</text>
</comment>
<dbReference type="EMBL" id="JACHXI010000002">
    <property type="protein sequence ID" value="MBB3102419.1"/>
    <property type="molecule type" value="Genomic_DNA"/>
</dbReference>
<name>A0A839T0A9_AZOMA</name>
<feature type="transmembrane region" description="Helical" evidence="1">
    <location>
        <begin position="248"/>
        <end position="274"/>
    </location>
</feature>
<keyword evidence="1" id="KW-1133">Transmembrane helix</keyword>
<dbReference type="Proteomes" id="UP000549250">
    <property type="component" value="Unassembled WGS sequence"/>
</dbReference>
<feature type="transmembrane region" description="Helical" evidence="1">
    <location>
        <begin position="146"/>
        <end position="172"/>
    </location>
</feature>
<keyword evidence="1" id="KW-0812">Transmembrane</keyword>
<evidence type="ECO:0000313" key="3">
    <source>
        <dbReference type="Proteomes" id="UP000549250"/>
    </source>
</evidence>
<protein>
    <recommendedName>
        <fullName evidence="4">DUF2232 domain-containing protein</fullName>
    </recommendedName>
</protein>
<dbReference type="RefSeq" id="WP_183165405.1">
    <property type="nucleotide sequence ID" value="NZ_JACHXI010000002.1"/>
</dbReference>
<dbReference type="AlphaFoldDB" id="A0A839T0A9"/>
<evidence type="ECO:0000256" key="1">
    <source>
        <dbReference type="SAM" id="Phobius"/>
    </source>
</evidence>
<feature type="transmembrane region" description="Helical" evidence="1">
    <location>
        <begin position="193"/>
        <end position="211"/>
    </location>
</feature>
<accession>A0A839T0A9</accession>
<reference evidence="2 3" key="1">
    <citation type="submission" date="2020-08" db="EMBL/GenBank/DDBJ databases">
        <title>Genomic Encyclopedia of Type Strains, Phase III (KMG-III): the genomes of soil and plant-associated and newly described type strains.</title>
        <authorList>
            <person name="Whitman W."/>
        </authorList>
    </citation>
    <scope>NUCLEOTIDE SEQUENCE [LARGE SCALE GENOMIC DNA]</scope>
    <source>
        <strain evidence="2 3">CECT 4462</strain>
    </source>
</reference>
<evidence type="ECO:0008006" key="4">
    <source>
        <dbReference type="Google" id="ProtNLM"/>
    </source>
</evidence>
<organism evidence="2 3">
    <name type="scientific">Azomonas macrocytogenes</name>
    <name type="common">Azotobacter macrocytogenes</name>
    <dbReference type="NCBI Taxonomy" id="69962"/>
    <lineage>
        <taxon>Bacteria</taxon>
        <taxon>Pseudomonadati</taxon>
        <taxon>Pseudomonadota</taxon>
        <taxon>Gammaproteobacteria</taxon>
        <taxon>Pseudomonadales</taxon>
        <taxon>Pseudomonadaceae</taxon>
        <taxon>Azomonas</taxon>
    </lineage>
</organism>
<gene>
    <name evidence="2" type="ORF">FHR87_000792</name>
</gene>